<name>A0A413T093_9BACT</name>
<protein>
    <submittedName>
        <fullName evidence="1">6-bladed beta-propeller</fullName>
    </submittedName>
</protein>
<accession>A0A413T093</accession>
<dbReference type="Pfam" id="PF15869">
    <property type="entry name" value="TolB_like"/>
    <property type="match status" value="1"/>
</dbReference>
<evidence type="ECO:0000313" key="1">
    <source>
        <dbReference type="EMBL" id="RHA75891.1"/>
    </source>
</evidence>
<dbReference type="RefSeq" id="WP_008141367.1">
    <property type="nucleotide sequence ID" value="NZ_CABJGD010000013.1"/>
</dbReference>
<gene>
    <name evidence="1" type="ORF">DW921_07555</name>
</gene>
<proteinExistence type="predicted"/>
<comment type="caution">
    <text evidence="1">The sequence shown here is derived from an EMBL/GenBank/DDBJ whole genome shotgun (WGS) entry which is preliminary data.</text>
</comment>
<reference evidence="1 2" key="1">
    <citation type="submission" date="2018-08" db="EMBL/GenBank/DDBJ databases">
        <title>A genome reference for cultivated species of the human gut microbiota.</title>
        <authorList>
            <person name="Zou Y."/>
            <person name="Xue W."/>
            <person name="Luo G."/>
        </authorList>
    </citation>
    <scope>NUCLEOTIDE SEQUENCE [LARGE SCALE GENOMIC DNA]</scope>
    <source>
        <strain evidence="1 2">AM42-38</strain>
    </source>
</reference>
<dbReference type="EMBL" id="QSFT01000013">
    <property type="protein sequence ID" value="RHA75891.1"/>
    <property type="molecule type" value="Genomic_DNA"/>
</dbReference>
<dbReference type="GeneID" id="78405202"/>
<dbReference type="Proteomes" id="UP000283855">
    <property type="component" value="Unassembled WGS sequence"/>
</dbReference>
<evidence type="ECO:0000313" key="2">
    <source>
        <dbReference type="Proteomes" id="UP000283855"/>
    </source>
</evidence>
<sequence length="338" mass="38614">MKYLFFIFIVFCVGCTEVRDIYYSDDIKITDGVEVPHRTLNGKLLISELLGVSYMEVVGNYLLAFTPKLNNLFHIYDANGKYITEIGIKGNGPNDFVNCKPTGQSCVNKGVCNIWINDVSSAELKRIDLNESIRMGRCIIDKRLPVIPMSANSFYMNDSVAMQEVLTENNYKWVSSSNGRILTEDPCYKIKMSSPYSCYSNISRIDECENLIVSAMHYINQINFYNYKTGKRFSACVGSITASQNILDKETGLSKWVYYADLQVTDKNIYALYLNQDYKDAYEKKKKVELHVFGKDGTLHEILSFDQYIIGISVDMSHGILYGLSYDDCIYAYDIRNI</sequence>
<dbReference type="AlphaFoldDB" id="A0A413T093"/>
<organism evidence="1 2">
    <name type="scientific">Phocaeicola coprophilus</name>
    <dbReference type="NCBI Taxonomy" id="387090"/>
    <lineage>
        <taxon>Bacteria</taxon>
        <taxon>Pseudomonadati</taxon>
        <taxon>Bacteroidota</taxon>
        <taxon>Bacteroidia</taxon>
        <taxon>Bacteroidales</taxon>
        <taxon>Bacteroidaceae</taxon>
        <taxon>Phocaeicola</taxon>
    </lineage>
</organism>